<evidence type="ECO:0000256" key="1">
    <source>
        <dbReference type="ARBA" id="ARBA00022723"/>
    </source>
</evidence>
<dbReference type="Gene3D" id="2.60.40.150">
    <property type="entry name" value="C2 domain"/>
    <property type="match status" value="2"/>
</dbReference>
<keyword evidence="1" id="KW-0479">Metal-binding</keyword>
<accession>A0A226EPX1</accession>
<evidence type="ECO:0000313" key="5">
    <source>
        <dbReference type="EMBL" id="OXA59672.1"/>
    </source>
</evidence>
<gene>
    <name evidence="5" type="ORF">Fcan01_05153</name>
</gene>
<dbReference type="Pfam" id="PF00168">
    <property type="entry name" value="C2"/>
    <property type="match status" value="2"/>
</dbReference>
<comment type="caution">
    <text evidence="5">The sequence shown here is derived from an EMBL/GenBank/DDBJ whole genome shotgun (WGS) entry which is preliminary data.</text>
</comment>
<sequence>MLSYSLCLGLVLLVSVSFGERLYTQPSFSNKGASVTPSYGITPTTGKKGALTSPTPTAPTGPANPFNLTFVVAARDLPVKKKGAKVDPYIKVSHRTGTLQEAKDWAPIGQTETLKENNSPDFLKVFTFEWTKGKNQQWHFEVKGKHTITKDEALGTADIKIDEYVLQKNQEMTIPLSNGGSLIVKKVQPVTFRLFARMVPKMDAFNGASDPFVECFWRFGNKGNDTLFYTTKVVEDSENPDWNETIEFKNYQKGKDMWWHFKVHDQDSVSGNDFVGEALVEVDPFVLKRAAQNKKLSTDPKNKATLTITPA</sequence>
<dbReference type="InterPro" id="IPR000008">
    <property type="entry name" value="C2_dom"/>
</dbReference>
<dbReference type="GO" id="GO:0016020">
    <property type="term" value="C:membrane"/>
    <property type="evidence" value="ECO:0007669"/>
    <property type="project" value="TreeGrafter"/>
</dbReference>
<dbReference type="PROSITE" id="PS50004">
    <property type="entry name" value="C2"/>
    <property type="match status" value="1"/>
</dbReference>
<dbReference type="AlphaFoldDB" id="A0A226EPX1"/>
<dbReference type="EMBL" id="LNIX01000002">
    <property type="protein sequence ID" value="OXA59672.1"/>
    <property type="molecule type" value="Genomic_DNA"/>
</dbReference>
<dbReference type="PANTHER" id="PTHR45911:SF4">
    <property type="entry name" value="MULTIPLE C2 AND TRANSMEMBRANE DOMAIN-CONTAINING PROTEIN"/>
    <property type="match status" value="1"/>
</dbReference>
<keyword evidence="2" id="KW-0106">Calcium</keyword>
<evidence type="ECO:0000313" key="6">
    <source>
        <dbReference type="Proteomes" id="UP000198287"/>
    </source>
</evidence>
<proteinExistence type="predicted"/>
<evidence type="ECO:0000259" key="4">
    <source>
        <dbReference type="PROSITE" id="PS50004"/>
    </source>
</evidence>
<dbReference type="GO" id="GO:0005509">
    <property type="term" value="F:calcium ion binding"/>
    <property type="evidence" value="ECO:0007669"/>
    <property type="project" value="TreeGrafter"/>
</dbReference>
<reference evidence="5 6" key="1">
    <citation type="submission" date="2015-12" db="EMBL/GenBank/DDBJ databases">
        <title>The genome of Folsomia candida.</title>
        <authorList>
            <person name="Faddeeva A."/>
            <person name="Derks M.F."/>
            <person name="Anvar Y."/>
            <person name="Smit S."/>
            <person name="Van Straalen N."/>
            <person name="Roelofs D."/>
        </authorList>
    </citation>
    <scope>NUCLEOTIDE SEQUENCE [LARGE SCALE GENOMIC DNA]</scope>
    <source>
        <strain evidence="5 6">VU population</strain>
        <tissue evidence="5">Whole body</tissue>
    </source>
</reference>
<evidence type="ECO:0000256" key="2">
    <source>
        <dbReference type="ARBA" id="ARBA00022837"/>
    </source>
</evidence>
<dbReference type="PANTHER" id="PTHR45911">
    <property type="entry name" value="C2 DOMAIN-CONTAINING PROTEIN"/>
    <property type="match status" value="1"/>
</dbReference>
<dbReference type="SUPFAM" id="SSF49562">
    <property type="entry name" value="C2 domain (Calcium/lipid-binding domain, CaLB)"/>
    <property type="match status" value="2"/>
</dbReference>
<dbReference type="SMART" id="SM00239">
    <property type="entry name" value="C2"/>
    <property type="match status" value="2"/>
</dbReference>
<name>A0A226EPX1_FOLCA</name>
<protein>
    <submittedName>
        <fullName evidence="5">Copine-7</fullName>
    </submittedName>
</protein>
<evidence type="ECO:0000256" key="3">
    <source>
        <dbReference type="SAM" id="SignalP"/>
    </source>
</evidence>
<feature type="chain" id="PRO_5012217745" evidence="3">
    <location>
        <begin position="20"/>
        <end position="311"/>
    </location>
</feature>
<organism evidence="5 6">
    <name type="scientific">Folsomia candida</name>
    <name type="common">Springtail</name>
    <dbReference type="NCBI Taxonomy" id="158441"/>
    <lineage>
        <taxon>Eukaryota</taxon>
        <taxon>Metazoa</taxon>
        <taxon>Ecdysozoa</taxon>
        <taxon>Arthropoda</taxon>
        <taxon>Hexapoda</taxon>
        <taxon>Collembola</taxon>
        <taxon>Entomobryomorpha</taxon>
        <taxon>Isotomoidea</taxon>
        <taxon>Isotomidae</taxon>
        <taxon>Proisotominae</taxon>
        <taxon>Folsomia</taxon>
    </lineage>
</organism>
<dbReference type="Proteomes" id="UP000198287">
    <property type="component" value="Unassembled WGS sequence"/>
</dbReference>
<dbReference type="OMA" id="SICWCAN"/>
<keyword evidence="6" id="KW-1185">Reference proteome</keyword>
<feature type="domain" description="C2" evidence="4">
    <location>
        <begin position="168"/>
        <end position="296"/>
    </location>
</feature>
<keyword evidence="3" id="KW-0732">Signal</keyword>
<feature type="signal peptide" evidence="3">
    <location>
        <begin position="1"/>
        <end position="19"/>
    </location>
</feature>
<dbReference type="CDD" id="cd00030">
    <property type="entry name" value="C2"/>
    <property type="match status" value="2"/>
</dbReference>
<dbReference type="OrthoDB" id="73919at2759"/>
<dbReference type="InterPro" id="IPR035892">
    <property type="entry name" value="C2_domain_sf"/>
</dbReference>